<proteinExistence type="predicted"/>
<comment type="caution">
    <text evidence="2">The sequence shown here is derived from an EMBL/GenBank/DDBJ whole genome shotgun (WGS) entry which is preliminary data.</text>
</comment>
<evidence type="ECO:0000313" key="2">
    <source>
        <dbReference type="EMBL" id="MCZ4091148.1"/>
    </source>
</evidence>
<feature type="domain" description="ABM" evidence="1">
    <location>
        <begin position="4"/>
        <end position="92"/>
    </location>
</feature>
<keyword evidence="3" id="KW-1185">Reference proteome</keyword>
<evidence type="ECO:0000313" key="3">
    <source>
        <dbReference type="Proteomes" id="UP001079430"/>
    </source>
</evidence>
<gene>
    <name evidence="2" type="ORF">O3W52_14060</name>
</gene>
<dbReference type="Proteomes" id="UP001079430">
    <property type="component" value="Unassembled WGS sequence"/>
</dbReference>
<dbReference type="Gene3D" id="3.30.70.100">
    <property type="match status" value="1"/>
</dbReference>
<organism evidence="2 3">
    <name type="scientific">Sinorhizobium psoraleae</name>
    <dbReference type="NCBI Taxonomy" id="520838"/>
    <lineage>
        <taxon>Bacteria</taxon>
        <taxon>Pseudomonadati</taxon>
        <taxon>Pseudomonadota</taxon>
        <taxon>Alphaproteobacteria</taxon>
        <taxon>Hyphomicrobiales</taxon>
        <taxon>Rhizobiaceae</taxon>
        <taxon>Sinorhizobium/Ensifer group</taxon>
        <taxon>Sinorhizobium</taxon>
    </lineage>
</organism>
<dbReference type="InterPro" id="IPR007138">
    <property type="entry name" value="ABM_dom"/>
</dbReference>
<protein>
    <submittedName>
        <fullName evidence="2">Quinol monooxygenase</fullName>
    </submittedName>
</protein>
<evidence type="ECO:0000259" key="1">
    <source>
        <dbReference type="PROSITE" id="PS51725"/>
    </source>
</evidence>
<dbReference type="InterPro" id="IPR011008">
    <property type="entry name" value="Dimeric_a/b-barrel"/>
</dbReference>
<dbReference type="RefSeq" id="WP_269280577.1">
    <property type="nucleotide sequence ID" value="NZ_JAPVOI010000004.1"/>
</dbReference>
<dbReference type="EMBL" id="JAPVOI010000004">
    <property type="protein sequence ID" value="MCZ4091148.1"/>
    <property type="molecule type" value="Genomic_DNA"/>
</dbReference>
<dbReference type="Pfam" id="PF03992">
    <property type="entry name" value="ABM"/>
    <property type="match status" value="1"/>
</dbReference>
<dbReference type="InterPro" id="IPR050744">
    <property type="entry name" value="AI-2_Isomerase_LsrG"/>
</dbReference>
<dbReference type="PANTHER" id="PTHR33336:SF15">
    <property type="entry name" value="ABM DOMAIN-CONTAINING PROTEIN"/>
    <property type="match status" value="1"/>
</dbReference>
<dbReference type="PROSITE" id="PS51725">
    <property type="entry name" value="ABM"/>
    <property type="match status" value="1"/>
</dbReference>
<keyword evidence="2" id="KW-0503">Monooxygenase</keyword>
<sequence>MSDIHVVAILYAKEGREDALRADLMTVTQKSAAEEGNLRYELFADANDGRRFVLVEHWRDAEAQGKHHNRSTSPIFMRTAKITSSGAKPFTFSNASPERIGVPTPVMAKDRSALAACTPAPVSTPDLRRRPVGARCLGADQDHRTAEVLCLRIYGDILARAVECPARGERYGSGKIRSTDLAER</sequence>
<accession>A0ABT4KGN7</accession>
<dbReference type="GO" id="GO:0004497">
    <property type="term" value="F:monooxygenase activity"/>
    <property type="evidence" value="ECO:0007669"/>
    <property type="project" value="UniProtKB-KW"/>
</dbReference>
<dbReference type="SUPFAM" id="SSF54909">
    <property type="entry name" value="Dimeric alpha+beta barrel"/>
    <property type="match status" value="1"/>
</dbReference>
<name>A0ABT4KGN7_9HYPH</name>
<dbReference type="PANTHER" id="PTHR33336">
    <property type="entry name" value="QUINOL MONOOXYGENASE YGIN-RELATED"/>
    <property type="match status" value="1"/>
</dbReference>
<reference evidence="2" key="1">
    <citation type="submission" date="2022-10" db="EMBL/GenBank/DDBJ databases">
        <title>Whole genome sequencing of three plant growth promoting bacteria isolated from Vachellia tortilis subsp. raddiana in Morocco.</title>
        <authorList>
            <person name="Hnini M."/>
            <person name="Zouagui R."/>
            <person name="Zouagui H."/>
            <person name="Chemao Elfihri M.-W."/>
            <person name="Ibrahimi A."/>
            <person name="Sbabou L."/>
            <person name="Aurag J."/>
        </authorList>
    </citation>
    <scope>NUCLEOTIDE SEQUENCE</scope>
    <source>
        <strain evidence="2">LMR678</strain>
    </source>
</reference>
<keyword evidence="2" id="KW-0560">Oxidoreductase</keyword>